<sequence length="365" mass="41075">MTARLLPGELGDADVEALEWRDEESRRILWAGGTVYAADSGHDQWSLRSALLGGDVSALDPTESYGDQDLPLDLADLVLSLRRVRRGAPVDARLGRDRSLFGLLEDCVPDGRLISGNTAFHYWAGTRRLYRLLDDMHWAMACEPERTEQAVRAVVQQATVLRNREPHGAAGAADREARAVQAYLIFLHARPGDRDRLDQGVGLLEDVLNRGGTRRGGVDGAQRRRLRILSELLQSLRVKAKPHDVLNPYLALCVEHGSSEWGQGWRDLRRQVAAEQLEYINGAKDRIRRRETAHRLGQDAEVLYEIPLNERFLWVPEDRSEVLQPGPRPLERRTGPSDGQEQLWTATEAAREIIGRCAARLRNDN</sequence>
<protein>
    <submittedName>
        <fullName evidence="2">Uncharacterized protein</fullName>
    </submittedName>
</protein>
<evidence type="ECO:0000313" key="2">
    <source>
        <dbReference type="EMBL" id="KUO05838.1"/>
    </source>
</evidence>
<reference evidence="2 3" key="1">
    <citation type="submission" date="2015-10" db="EMBL/GenBank/DDBJ databases">
        <title>Draft genome sequence of Streptomyces caeruleatus NRRL B-24802, type strain for the species Streptomyces caeruleatus.</title>
        <authorList>
            <person name="Ruckert C."/>
            <person name="Winkler A."/>
            <person name="Kalinowski J."/>
            <person name="Kampfer P."/>
            <person name="Glaeser S."/>
        </authorList>
    </citation>
    <scope>NUCLEOTIDE SEQUENCE [LARGE SCALE GENOMIC DNA]</scope>
    <source>
        <strain evidence="2 3">NRRL B-24802</strain>
    </source>
</reference>
<accession>A0A101U818</accession>
<dbReference type="Proteomes" id="UP000053429">
    <property type="component" value="Unassembled WGS sequence"/>
</dbReference>
<evidence type="ECO:0000256" key="1">
    <source>
        <dbReference type="SAM" id="MobiDB-lite"/>
    </source>
</evidence>
<keyword evidence="3" id="KW-1185">Reference proteome</keyword>
<organism evidence="2 3">
    <name type="scientific">Streptomyces caeruleatus</name>
    <dbReference type="NCBI Taxonomy" id="661399"/>
    <lineage>
        <taxon>Bacteria</taxon>
        <taxon>Bacillati</taxon>
        <taxon>Actinomycetota</taxon>
        <taxon>Actinomycetes</taxon>
        <taxon>Kitasatosporales</taxon>
        <taxon>Streptomycetaceae</taxon>
        <taxon>Streptomyces</taxon>
    </lineage>
</organism>
<proteinExistence type="predicted"/>
<dbReference type="EMBL" id="LMWY01000003">
    <property type="protein sequence ID" value="KUO05838.1"/>
    <property type="molecule type" value="Genomic_DNA"/>
</dbReference>
<comment type="caution">
    <text evidence="2">The sequence shown here is derived from an EMBL/GenBank/DDBJ whole genome shotgun (WGS) entry which is preliminary data.</text>
</comment>
<feature type="region of interest" description="Disordered" evidence="1">
    <location>
        <begin position="321"/>
        <end position="342"/>
    </location>
</feature>
<gene>
    <name evidence="2" type="ORF">AQJ67_03175</name>
</gene>
<dbReference type="AlphaFoldDB" id="A0A101U818"/>
<name>A0A101U818_9ACTN</name>
<evidence type="ECO:0000313" key="3">
    <source>
        <dbReference type="Proteomes" id="UP000053429"/>
    </source>
</evidence>
<dbReference type="STRING" id="661399.AQJ67_03175"/>